<sequence>MRKRSLEICLGLFQMRTLRSTRITIRIPLCEVCERDPDSSTPYDSTISGEIPADDKSSGTSSDDSNLSDLDDEFLDNDVNPEDGISREDLHEGFFDDENLDDDANLEDLDDGYFDDYVHLDNPKDQFFSEKYLTPYVPAMQLVQRNRHHPPPLPIEVWRNIMEQMLISSSPLQILEEDRQ</sequence>
<feature type="compositionally biased region" description="Low complexity" evidence="1">
    <location>
        <begin position="58"/>
        <end position="68"/>
    </location>
</feature>
<evidence type="ECO:0000313" key="3">
    <source>
        <dbReference type="Proteomes" id="UP000566819"/>
    </source>
</evidence>
<feature type="compositionally biased region" description="Polar residues" evidence="1">
    <location>
        <begin position="39"/>
        <end position="48"/>
    </location>
</feature>
<comment type="caution">
    <text evidence="2">The sequence shown here is derived from an EMBL/GenBank/DDBJ whole genome shotgun (WGS) entry which is preliminary data.</text>
</comment>
<gene>
    <name evidence="2" type="ORF">G7Y89_g15525</name>
</gene>
<dbReference type="AlphaFoldDB" id="A0A8H4QL24"/>
<dbReference type="Proteomes" id="UP000566819">
    <property type="component" value="Unassembled WGS sequence"/>
</dbReference>
<dbReference type="EMBL" id="JAAMPI010002468">
    <property type="protein sequence ID" value="KAF4612849.1"/>
    <property type="molecule type" value="Genomic_DNA"/>
</dbReference>
<feature type="compositionally biased region" description="Basic and acidic residues" evidence="1">
    <location>
        <begin position="84"/>
        <end position="94"/>
    </location>
</feature>
<evidence type="ECO:0000256" key="1">
    <source>
        <dbReference type="SAM" id="MobiDB-lite"/>
    </source>
</evidence>
<protein>
    <submittedName>
        <fullName evidence="2">Uncharacterized protein</fullName>
    </submittedName>
</protein>
<accession>A0A8H4QL24</accession>
<keyword evidence="3" id="KW-1185">Reference proteome</keyword>
<name>A0A8H4QL24_9HELO</name>
<proteinExistence type="predicted"/>
<evidence type="ECO:0000313" key="2">
    <source>
        <dbReference type="EMBL" id="KAF4612849.1"/>
    </source>
</evidence>
<feature type="compositionally biased region" description="Acidic residues" evidence="1">
    <location>
        <begin position="69"/>
        <end position="81"/>
    </location>
</feature>
<feature type="region of interest" description="Disordered" evidence="1">
    <location>
        <begin position="36"/>
        <end position="100"/>
    </location>
</feature>
<reference evidence="2 3" key="1">
    <citation type="submission" date="2020-03" db="EMBL/GenBank/DDBJ databases">
        <title>Draft Genome Sequence of Cudoniella acicularis.</title>
        <authorList>
            <person name="Buettner E."/>
            <person name="Kellner H."/>
        </authorList>
    </citation>
    <scope>NUCLEOTIDE SEQUENCE [LARGE SCALE GENOMIC DNA]</scope>
    <source>
        <strain evidence="2 3">DSM 108380</strain>
    </source>
</reference>
<organism evidence="2 3">
    <name type="scientific">Cudoniella acicularis</name>
    <dbReference type="NCBI Taxonomy" id="354080"/>
    <lineage>
        <taxon>Eukaryota</taxon>
        <taxon>Fungi</taxon>
        <taxon>Dikarya</taxon>
        <taxon>Ascomycota</taxon>
        <taxon>Pezizomycotina</taxon>
        <taxon>Leotiomycetes</taxon>
        <taxon>Helotiales</taxon>
        <taxon>Tricladiaceae</taxon>
        <taxon>Cudoniella</taxon>
    </lineage>
</organism>